<evidence type="ECO:0000256" key="2">
    <source>
        <dbReference type="ARBA" id="ARBA00022840"/>
    </source>
</evidence>
<dbReference type="PROSITE" id="PS00688">
    <property type="entry name" value="SIGMA54_INTERACT_3"/>
    <property type="match status" value="1"/>
</dbReference>
<dbReference type="Pfam" id="PF02954">
    <property type="entry name" value="HTH_8"/>
    <property type="match status" value="1"/>
</dbReference>
<dbReference type="Pfam" id="PF00158">
    <property type="entry name" value="Sigma54_activat"/>
    <property type="match status" value="1"/>
</dbReference>
<dbReference type="InterPro" id="IPR045343">
    <property type="entry name" value="VpsR"/>
</dbReference>
<feature type="domain" description="Sigma-54 factor interaction" evidence="6">
    <location>
        <begin position="142"/>
        <end position="371"/>
    </location>
</feature>
<dbReference type="EMBL" id="AKAU01000295">
    <property type="protein sequence ID" value="EIM93699.1"/>
    <property type="molecule type" value="Genomic_DNA"/>
</dbReference>
<evidence type="ECO:0000256" key="4">
    <source>
        <dbReference type="ARBA" id="ARBA00023125"/>
    </source>
</evidence>
<keyword evidence="2" id="KW-0067">ATP-binding</keyword>
<comment type="caution">
    <text evidence="7">The sequence shown here is derived from an EMBL/GenBank/DDBJ whole genome shotgun (WGS) entry which is preliminary data.</text>
</comment>
<dbReference type="PANTHER" id="PTHR32071:SF120">
    <property type="entry name" value="TRANSCRIPTIONAL REGULATOR-RELATED"/>
    <property type="match status" value="1"/>
</dbReference>
<evidence type="ECO:0000313" key="8">
    <source>
        <dbReference type="Proteomes" id="UP000004980"/>
    </source>
</evidence>
<dbReference type="Pfam" id="PF20161">
    <property type="entry name" value="VpsR"/>
    <property type="match status" value="1"/>
</dbReference>
<dbReference type="Pfam" id="PF25601">
    <property type="entry name" value="AAA_lid_14"/>
    <property type="match status" value="1"/>
</dbReference>
<dbReference type="InterPro" id="IPR002197">
    <property type="entry name" value="HTH_Fis"/>
</dbReference>
<name>A0ABN0F4Z7_9BURK</name>
<dbReference type="InterPro" id="IPR009057">
    <property type="entry name" value="Homeodomain-like_sf"/>
</dbReference>
<proteinExistence type="predicted"/>
<evidence type="ECO:0000259" key="6">
    <source>
        <dbReference type="PROSITE" id="PS50045"/>
    </source>
</evidence>
<keyword evidence="5" id="KW-0804">Transcription</keyword>
<keyword evidence="4" id="KW-0238">DNA-binding</keyword>
<dbReference type="InterPro" id="IPR027417">
    <property type="entry name" value="P-loop_NTPase"/>
</dbReference>
<dbReference type="CDD" id="cd00009">
    <property type="entry name" value="AAA"/>
    <property type="match status" value="1"/>
</dbReference>
<evidence type="ECO:0000256" key="3">
    <source>
        <dbReference type="ARBA" id="ARBA00023015"/>
    </source>
</evidence>
<dbReference type="PROSITE" id="PS50045">
    <property type="entry name" value="SIGMA54_INTERACT_4"/>
    <property type="match status" value="1"/>
</dbReference>
<dbReference type="InterPro" id="IPR058031">
    <property type="entry name" value="AAA_lid_NorR"/>
</dbReference>
<sequence length="492" mass="54837">MDSVTRKLYHVCRGNRALPDDLLPKNGWKIDRIDIGTRTRNRGRLAGGAGGLIDIASMKFPRDMEALTDILAARDVGWVAALLPDQLEDVSIRSLVRGRCMSYITLPITPDQLGHAVGHARGMALLTEPVIHDPWTIVDGEMIGSCETMLHLFRTIRKVAICNAPVLIQGESGTGKELTALSIHRHSARRYAPFVAINCGALPEHLVMSELFGYERGAFTGASERKAGRIEAANGGTVFLDEIADLPMKSQAGLLRFLQEQRIERLGCAQSIPVDVRIICATHADLKQAISERRFREDLYHRLNVLQIDEPPLRARGADIELLARHLLDKLREDSGRRIRGFSDDAVRALRAHDWPGNVRELRNRVWRAVVLFDSSTITASDLGLSHCIDARKSPLDQVRRHAERQAIESALLRHRGKVADAARELDISRVTLYRLLESYEFDIARFLRGMRTDVPLAVTDASQRRLQRHGSCNGAGDQRRVTGIFQGSCAS</sequence>
<dbReference type="RefSeq" id="WP_009771061.1">
    <property type="nucleotide sequence ID" value="NZ_AKAU01000295.1"/>
</dbReference>
<evidence type="ECO:0000256" key="5">
    <source>
        <dbReference type="ARBA" id="ARBA00023163"/>
    </source>
</evidence>
<dbReference type="Proteomes" id="UP000004980">
    <property type="component" value="Unassembled WGS sequence"/>
</dbReference>
<dbReference type="InterPro" id="IPR025944">
    <property type="entry name" value="Sigma_54_int_dom_CS"/>
</dbReference>
<organism evidence="7 8">
    <name type="scientific">Paraburkholderia hospita</name>
    <dbReference type="NCBI Taxonomy" id="169430"/>
    <lineage>
        <taxon>Bacteria</taxon>
        <taxon>Pseudomonadati</taxon>
        <taxon>Pseudomonadota</taxon>
        <taxon>Betaproteobacteria</taxon>
        <taxon>Burkholderiales</taxon>
        <taxon>Burkholderiaceae</taxon>
        <taxon>Paraburkholderia</taxon>
    </lineage>
</organism>
<reference evidence="7 8" key="1">
    <citation type="journal article" date="2012" name="J. Bacteriol.">
        <title>Draft Genome Sequence of the Soil Bacterium Burkholderia terrae Strain BS001, Which Interacts with Fungal Surface Structures.</title>
        <authorList>
            <person name="Nazir R."/>
            <person name="Hansen M.A."/>
            <person name="Sorensen S."/>
            <person name="van Elsas J.D."/>
        </authorList>
    </citation>
    <scope>NUCLEOTIDE SEQUENCE [LARGE SCALE GENOMIC DNA]</scope>
    <source>
        <strain evidence="7 8">BS001</strain>
    </source>
</reference>
<dbReference type="SUPFAM" id="SSF46689">
    <property type="entry name" value="Homeodomain-like"/>
    <property type="match status" value="1"/>
</dbReference>
<dbReference type="Gene3D" id="3.40.50.300">
    <property type="entry name" value="P-loop containing nucleotide triphosphate hydrolases"/>
    <property type="match status" value="1"/>
</dbReference>
<gene>
    <name evidence="7" type="ORF">WQE_48203</name>
</gene>
<dbReference type="PANTHER" id="PTHR32071">
    <property type="entry name" value="TRANSCRIPTIONAL REGULATORY PROTEIN"/>
    <property type="match status" value="1"/>
</dbReference>
<dbReference type="Gene3D" id="1.10.10.60">
    <property type="entry name" value="Homeodomain-like"/>
    <property type="match status" value="1"/>
</dbReference>
<dbReference type="SUPFAM" id="SSF52540">
    <property type="entry name" value="P-loop containing nucleoside triphosphate hydrolases"/>
    <property type="match status" value="1"/>
</dbReference>
<dbReference type="Gene3D" id="1.10.8.60">
    <property type="match status" value="1"/>
</dbReference>
<keyword evidence="3" id="KW-0805">Transcription regulation</keyword>
<dbReference type="SMART" id="SM00382">
    <property type="entry name" value="AAA"/>
    <property type="match status" value="1"/>
</dbReference>
<dbReference type="PROSITE" id="PS00676">
    <property type="entry name" value="SIGMA54_INTERACT_2"/>
    <property type="match status" value="1"/>
</dbReference>
<keyword evidence="1" id="KW-0547">Nucleotide-binding</keyword>
<dbReference type="InterPro" id="IPR003593">
    <property type="entry name" value="AAA+_ATPase"/>
</dbReference>
<evidence type="ECO:0000256" key="1">
    <source>
        <dbReference type="ARBA" id="ARBA00022741"/>
    </source>
</evidence>
<accession>A0ABN0F4Z7</accession>
<evidence type="ECO:0000313" key="7">
    <source>
        <dbReference type="EMBL" id="EIM93699.1"/>
    </source>
</evidence>
<protein>
    <submittedName>
        <fullName evidence="7">Fis family sigma-54 specific transcriptional regulator</fullName>
    </submittedName>
</protein>
<keyword evidence="8" id="KW-1185">Reference proteome</keyword>
<dbReference type="InterPro" id="IPR025943">
    <property type="entry name" value="Sigma_54_int_dom_ATP-bd_2"/>
</dbReference>
<dbReference type="InterPro" id="IPR002078">
    <property type="entry name" value="Sigma_54_int"/>
</dbReference>